<keyword evidence="11" id="KW-1185">Reference proteome</keyword>
<comment type="similarity">
    <text evidence="1 6">Belongs to the MinC family.</text>
</comment>
<dbReference type="HAMAP" id="MF_00267">
    <property type="entry name" value="MinC"/>
    <property type="match status" value="1"/>
</dbReference>
<keyword evidence="2 6" id="KW-0132">Cell division</keyword>
<keyword evidence="3 6" id="KW-0717">Septation</keyword>
<evidence type="ECO:0000256" key="6">
    <source>
        <dbReference type="HAMAP-Rule" id="MF_00267"/>
    </source>
</evidence>
<dbReference type="Pfam" id="PF03775">
    <property type="entry name" value="MinC_C"/>
    <property type="match status" value="1"/>
</dbReference>
<feature type="domain" description="Septum site-determining protein MinC N-terminal" evidence="8">
    <location>
        <begin position="15"/>
        <end position="91"/>
    </location>
</feature>
<dbReference type="Proteomes" id="UP001157137">
    <property type="component" value="Unassembled WGS sequence"/>
</dbReference>
<reference evidence="9" key="3">
    <citation type="submission" date="2023-02" db="EMBL/GenBank/DDBJ databases">
        <title>Proposal of a novel subspecies: Alicyclobacillus hesperidum subspecies aegle.</title>
        <authorList>
            <person name="Goto K."/>
            <person name="Fujii T."/>
            <person name="Yasui K."/>
            <person name="Mochida K."/>
            <person name="Kato-Tanaka Y."/>
            <person name="Morohoshi S."/>
            <person name="An S.Y."/>
            <person name="Kasai H."/>
            <person name="Yokota A."/>
        </authorList>
    </citation>
    <scope>NUCLEOTIDE SEQUENCE</scope>
    <source>
        <strain evidence="9">DSM 12766</strain>
    </source>
</reference>
<organism evidence="10 11">
    <name type="scientific">Alicyclobacillus hesperidum</name>
    <dbReference type="NCBI Taxonomy" id="89784"/>
    <lineage>
        <taxon>Bacteria</taxon>
        <taxon>Bacillati</taxon>
        <taxon>Bacillota</taxon>
        <taxon>Bacilli</taxon>
        <taxon>Bacillales</taxon>
        <taxon>Alicyclobacillaceae</taxon>
        <taxon>Alicyclobacillus</taxon>
    </lineage>
</organism>
<evidence type="ECO:0000256" key="4">
    <source>
        <dbReference type="ARBA" id="ARBA00023306"/>
    </source>
</evidence>
<dbReference type="GO" id="GO:0000902">
    <property type="term" value="P:cell morphogenesis"/>
    <property type="evidence" value="ECO:0007669"/>
    <property type="project" value="InterPro"/>
</dbReference>
<dbReference type="Gene3D" id="3.30.160.540">
    <property type="match status" value="1"/>
</dbReference>
<sequence length="231" mass="25827">MIVNSETLSDAKPPVTVKGTRDGLLFLLDEQADMDHLCEYLHSLLFGETASIFDGPVIEVVVDYGKRALTPEEAWRILGQFQARDNFLIKSWGGGTDARQSMFQRKSSARAQHIYHGLVRSGQPLMFDGDVVIIGDVNPSGHVQATGDIYVFGRLLGIAHAGMHGDTTAIIAAAEFAPMQLRIADVISRAPQLKATMEYAYLMDNQMMVAEMKQFMTWNKARRRHTNQERR</sequence>
<proteinExistence type="inferred from homology"/>
<dbReference type="Proteomes" id="UP000182589">
    <property type="component" value="Unassembled WGS sequence"/>
</dbReference>
<protein>
    <recommendedName>
        <fullName evidence="6">Probable septum site-determining protein MinC</fullName>
    </recommendedName>
</protein>
<feature type="domain" description="Septum formation inhibitor MinC C-terminal" evidence="7">
    <location>
        <begin position="115"/>
        <end position="208"/>
    </location>
</feature>
<gene>
    <name evidence="6 9" type="primary">minC</name>
    <name evidence="9" type="ORF">Heshes_14780</name>
    <name evidence="10" type="ORF">SAMN04489725_105112</name>
</gene>
<dbReference type="Gene3D" id="2.160.20.70">
    <property type="match status" value="1"/>
</dbReference>
<evidence type="ECO:0000256" key="5">
    <source>
        <dbReference type="ARBA" id="ARBA00046874"/>
    </source>
</evidence>
<dbReference type="Pfam" id="PF22642">
    <property type="entry name" value="MinC_N_1"/>
    <property type="match status" value="1"/>
</dbReference>
<dbReference type="EMBL" id="FNOJ01000005">
    <property type="protein sequence ID" value="SDW39970.1"/>
    <property type="molecule type" value="Genomic_DNA"/>
</dbReference>
<evidence type="ECO:0000313" key="11">
    <source>
        <dbReference type="Proteomes" id="UP000182589"/>
    </source>
</evidence>
<accession>A0A1H2T806</accession>
<dbReference type="EMBL" id="BSRA01000007">
    <property type="protein sequence ID" value="GLV13794.1"/>
    <property type="molecule type" value="Genomic_DNA"/>
</dbReference>
<dbReference type="PANTHER" id="PTHR34108">
    <property type="entry name" value="SEPTUM SITE-DETERMINING PROTEIN MINC"/>
    <property type="match status" value="1"/>
</dbReference>
<dbReference type="InterPro" id="IPR005526">
    <property type="entry name" value="Septum_form_inhib_MinC_C"/>
</dbReference>
<dbReference type="InterPro" id="IPR036145">
    <property type="entry name" value="MinC_C_sf"/>
</dbReference>
<dbReference type="GO" id="GO:1901891">
    <property type="term" value="P:regulation of cell septum assembly"/>
    <property type="evidence" value="ECO:0007669"/>
    <property type="project" value="InterPro"/>
</dbReference>
<dbReference type="PANTHER" id="PTHR34108:SF1">
    <property type="entry name" value="SEPTUM SITE-DETERMINING PROTEIN MINC"/>
    <property type="match status" value="1"/>
</dbReference>
<comment type="subunit">
    <text evidence="5 6">Interacts with MinD and FtsZ.</text>
</comment>
<evidence type="ECO:0000256" key="2">
    <source>
        <dbReference type="ARBA" id="ARBA00022618"/>
    </source>
</evidence>
<dbReference type="GO" id="GO:0000917">
    <property type="term" value="P:division septum assembly"/>
    <property type="evidence" value="ECO:0007669"/>
    <property type="project" value="UniProtKB-KW"/>
</dbReference>
<dbReference type="RefSeq" id="WP_040289248.1">
    <property type="nucleotide sequence ID" value="NZ_BSRA01000007.1"/>
</dbReference>
<evidence type="ECO:0000256" key="1">
    <source>
        <dbReference type="ARBA" id="ARBA00006291"/>
    </source>
</evidence>
<name>A0A1H2T806_9BACL</name>
<dbReference type="STRING" id="89784.SAMN04489725_105112"/>
<dbReference type="AlphaFoldDB" id="A0A1H2T806"/>
<comment type="function">
    <text evidence="6">Cell division inhibitor that blocks the formation of polar Z ring septums. Rapidly oscillates between the poles of the cell to destabilize FtsZ filaments that have formed before they mature into polar Z rings. Prevents FtsZ polymerization.</text>
</comment>
<evidence type="ECO:0000313" key="9">
    <source>
        <dbReference type="EMBL" id="GLV13794.1"/>
    </source>
</evidence>
<evidence type="ECO:0000256" key="3">
    <source>
        <dbReference type="ARBA" id="ARBA00023210"/>
    </source>
</evidence>
<dbReference type="InterPro" id="IPR013033">
    <property type="entry name" value="MinC"/>
</dbReference>
<dbReference type="SUPFAM" id="SSF63848">
    <property type="entry name" value="Cell-division inhibitor MinC, C-terminal domain"/>
    <property type="match status" value="1"/>
</dbReference>
<evidence type="ECO:0000313" key="10">
    <source>
        <dbReference type="EMBL" id="SDW39970.1"/>
    </source>
</evidence>
<reference evidence="10" key="1">
    <citation type="submission" date="2016-10" db="EMBL/GenBank/DDBJ databases">
        <authorList>
            <person name="de Groot N.N."/>
        </authorList>
    </citation>
    <scope>NUCLEOTIDE SEQUENCE [LARGE SCALE GENOMIC DNA]</scope>
    <source>
        <strain evidence="10">DSM 12489</strain>
    </source>
</reference>
<dbReference type="InterPro" id="IPR016098">
    <property type="entry name" value="CAP/MinC_C"/>
</dbReference>
<keyword evidence="4 6" id="KW-0131">Cell cycle</keyword>
<reference evidence="11" key="2">
    <citation type="submission" date="2016-10" db="EMBL/GenBank/DDBJ databases">
        <authorList>
            <person name="Varghese N."/>
        </authorList>
    </citation>
    <scope>NUCLEOTIDE SEQUENCE [LARGE SCALE GENOMIC DNA]</scope>
    <source>
        <strain evidence="11">DSM 12489</strain>
    </source>
</reference>
<evidence type="ECO:0000259" key="8">
    <source>
        <dbReference type="Pfam" id="PF22642"/>
    </source>
</evidence>
<evidence type="ECO:0000259" key="7">
    <source>
        <dbReference type="Pfam" id="PF03775"/>
    </source>
</evidence>
<dbReference type="InterPro" id="IPR055219">
    <property type="entry name" value="MinC_N_1"/>
</dbReference>